<dbReference type="SUPFAM" id="SSF158457">
    <property type="entry name" value="Orange domain-like"/>
    <property type="match status" value="1"/>
</dbReference>
<evidence type="ECO:0000313" key="9">
    <source>
        <dbReference type="EMBL" id="CAG9831329.1"/>
    </source>
</evidence>
<dbReference type="SMART" id="SM00353">
    <property type="entry name" value="HLH"/>
    <property type="match status" value="1"/>
</dbReference>
<gene>
    <name evidence="9" type="ORF">DIABBA_LOCUS4930</name>
</gene>
<keyword evidence="2" id="KW-0805">Transcription regulation</keyword>
<dbReference type="InterPro" id="IPR036638">
    <property type="entry name" value="HLH_DNA-bd_sf"/>
</dbReference>
<dbReference type="SUPFAM" id="SSF47459">
    <property type="entry name" value="HLH, helix-loop-helix DNA-binding domain"/>
    <property type="match status" value="1"/>
</dbReference>
<feature type="compositionally biased region" description="Polar residues" evidence="6">
    <location>
        <begin position="1"/>
        <end position="31"/>
    </location>
</feature>
<organism evidence="9 10">
    <name type="scientific">Diabrotica balteata</name>
    <name type="common">Banded cucumber beetle</name>
    <dbReference type="NCBI Taxonomy" id="107213"/>
    <lineage>
        <taxon>Eukaryota</taxon>
        <taxon>Metazoa</taxon>
        <taxon>Ecdysozoa</taxon>
        <taxon>Arthropoda</taxon>
        <taxon>Hexapoda</taxon>
        <taxon>Insecta</taxon>
        <taxon>Pterygota</taxon>
        <taxon>Neoptera</taxon>
        <taxon>Endopterygota</taxon>
        <taxon>Coleoptera</taxon>
        <taxon>Polyphaga</taxon>
        <taxon>Cucujiformia</taxon>
        <taxon>Chrysomeloidea</taxon>
        <taxon>Chrysomelidae</taxon>
        <taxon>Galerucinae</taxon>
        <taxon>Diabroticina</taxon>
        <taxon>Diabroticites</taxon>
        <taxon>Diabrotica</taxon>
    </lineage>
</organism>
<dbReference type="Pfam" id="PF00010">
    <property type="entry name" value="HLH"/>
    <property type="match status" value="1"/>
</dbReference>
<evidence type="ECO:0000256" key="3">
    <source>
        <dbReference type="ARBA" id="ARBA00023125"/>
    </source>
</evidence>
<keyword evidence="10" id="KW-1185">Reference proteome</keyword>
<evidence type="ECO:0000256" key="2">
    <source>
        <dbReference type="ARBA" id="ARBA00023015"/>
    </source>
</evidence>
<evidence type="ECO:0008006" key="11">
    <source>
        <dbReference type="Google" id="ProtNLM"/>
    </source>
</evidence>
<feature type="region of interest" description="Disordered" evidence="6">
    <location>
        <begin position="264"/>
        <end position="311"/>
    </location>
</feature>
<dbReference type="FunFam" id="4.10.280.10:FF:000009">
    <property type="entry name" value="Transcription factor HES-1"/>
    <property type="match status" value="1"/>
</dbReference>
<dbReference type="PROSITE" id="PS51054">
    <property type="entry name" value="ORANGE"/>
    <property type="match status" value="1"/>
</dbReference>
<dbReference type="InterPro" id="IPR003650">
    <property type="entry name" value="Orange_dom"/>
</dbReference>
<proteinExistence type="predicted"/>
<comment type="subcellular location">
    <subcellularLocation>
        <location evidence="1">Nucleus</location>
    </subcellularLocation>
</comment>
<keyword evidence="5" id="KW-0539">Nucleus</keyword>
<dbReference type="EMBL" id="OU898278">
    <property type="protein sequence ID" value="CAG9831329.1"/>
    <property type="molecule type" value="Genomic_DNA"/>
</dbReference>
<dbReference type="InterPro" id="IPR050370">
    <property type="entry name" value="HES_HEY"/>
</dbReference>
<dbReference type="Proteomes" id="UP001153709">
    <property type="component" value="Chromosome 3"/>
</dbReference>
<evidence type="ECO:0000256" key="6">
    <source>
        <dbReference type="SAM" id="MobiDB-lite"/>
    </source>
</evidence>
<dbReference type="GO" id="GO:0005634">
    <property type="term" value="C:nucleus"/>
    <property type="evidence" value="ECO:0007669"/>
    <property type="project" value="UniProtKB-SubCell"/>
</dbReference>
<protein>
    <recommendedName>
        <fullName evidence="11">Hairy</fullName>
    </recommendedName>
</protein>
<keyword evidence="3" id="KW-0238">DNA-binding</keyword>
<dbReference type="Gene3D" id="4.10.280.10">
    <property type="entry name" value="Helix-loop-helix DNA-binding domain"/>
    <property type="match status" value="1"/>
</dbReference>
<dbReference type="Pfam" id="PF07527">
    <property type="entry name" value="Hairy_orange"/>
    <property type="match status" value="1"/>
</dbReference>
<evidence type="ECO:0000313" key="10">
    <source>
        <dbReference type="Proteomes" id="UP001153709"/>
    </source>
</evidence>
<dbReference type="GO" id="GO:0006355">
    <property type="term" value="P:regulation of DNA-templated transcription"/>
    <property type="evidence" value="ECO:0007669"/>
    <property type="project" value="InterPro"/>
</dbReference>
<dbReference type="InterPro" id="IPR011598">
    <property type="entry name" value="bHLH_dom"/>
</dbReference>
<reference evidence="9" key="1">
    <citation type="submission" date="2022-01" db="EMBL/GenBank/DDBJ databases">
        <authorList>
            <person name="King R."/>
        </authorList>
    </citation>
    <scope>NUCLEOTIDE SEQUENCE</scope>
</reference>
<dbReference type="Gene3D" id="6.10.250.980">
    <property type="match status" value="1"/>
</dbReference>
<feature type="domain" description="BHLH" evidence="7">
    <location>
        <begin position="40"/>
        <end position="123"/>
    </location>
</feature>
<name>A0A9N9SXE9_DIABA</name>
<feature type="region of interest" description="Disordered" evidence="6">
    <location>
        <begin position="1"/>
        <end position="48"/>
    </location>
</feature>
<dbReference type="GO" id="GO:0046983">
    <property type="term" value="F:protein dimerization activity"/>
    <property type="evidence" value="ECO:0007669"/>
    <property type="project" value="InterPro"/>
</dbReference>
<dbReference type="PROSITE" id="PS50888">
    <property type="entry name" value="BHLH"/>
    <property type="match status" value="1"/>
</dbReference>
<evidence type="ECO:0000259" key="8">
    <source>
        <dbReference type="PROSITE" id="PS51054"/>
    </source>
</evidence>
<dbReference type="GO" id="GO:1990837">
    <property type="term" value="F:sequence-specific double-stranded DNA binding"/>
    <property type="evidence" value="ECO:0007669"/>
    <property type="project" value="UniProtKB-ARBA"/>
</dbReference>
<evidence type="ECO:0000259" key="7">
    <source>
        <dbReference type="PROSITE" id="PS50888"/>
    </source>
</evidence>
<dbReference type="OrthoDB" id="6085656at2759"/>
<accession>A0A9N9SXE9</accession>
<dbReference type="SMART" id="SM00511">
    <property type="entry name" value="ORANGE"/>
    <property type="match status" value="1"/>
</dbReference>
<evidence type="ECO:0000256" key="5">
    <source>
        <dbReference type="ARBA" id="ARBA00023242"/>
    </source>
</evidence>
<feature type="compositionally biased region" description="Low complexity" evidence="6">
    <location>
        <begin position="264"/>
        <end position="288"/>
    </location>
</feature>
<feature type="domain" description="Orange" evidence="8">
    <location>
        <begin position="142"/>
        <end position="171"/>
    </location>
</feature>
<dbReference type="PANTHER" id="PTHR10985">
    <property type="entry name" value="BASIC HELIX-LOOP-HELIX TRANSCRIPTION FACTOR, HES-RELATED"/>
    <property type="match status" value="1"/>
</dbReference>
<sequence length="311" mass="34248">MVTTTNAVTSTSMIQGNSMLPSPNTPGTGENNGIKRISDNRRSNKPIMEKRRRARINNCLNELKTLILDAMKKDVLTYGAETLTLTKRTIGKLRVTQRAMPARHSKLEKADILEMTVKHLQNLQRQQVAMSAAADPLVVNKFRAGFSECASEVGRFPGLDPIVRRRLLQHLANCLSQGSKPQEVPQVQVHILPNTQKPLEQQVPQSSGIILSNSNGTGVQLVPTRLPNGDLALVLPATLQAQPQYSSAVVPLLVPIVPERTASTTSAASSYSNYSPSHSPEPMESMYSQPRPLSLVVRKAEPEEDKPWRPW</sequence>
<dbReference type="AlphaFoldDB" id="A0A9N9SXE9"/>
<evidence type="ECO:0000256" key="4">
    <source>
        <dbReference type="ARBA" id="ARBA00023163"/>
    </source>
</evidence>
<keyword evidence="4" id="KW-0804">Transcription</keyword>
<evidence type="ECO:0000256" key="1">
    <source>
        <dbReference type="ARBA" id="ARBA00004123"/>
    </source>
</evidence>
<feature type="compositionally biased region" description="Basic and acidic residues" evidence="6">
    <location>
        <begin position="298"/>
        <end position="311"/>
    </location>
</feature>